<evidence type="ECO:0000313" key="3">
    <source>
        <dbReference type="Proteomes" id="UP001528411"/>
    </source>
</evidence>
<dbReference type="EMBL" id="JAQOMS010000002">
    <property type="protein sequence ID" value="MDC2889122.1"/>
    <property type="molecule type" value="Genomic_DNA"/>
</dbReference>
<protein>
    <submittedName>
        <fullName evidence="2">Adenylate/guanylate cyclase domain-containing protein</fullName>
    </submittedName>
</protein>
<dbReference type="PANTHER" id="PTHR43081">
    <property type="entry name" value="ADENYLATE CYCLASE, TERMINAL-DIFFERENTIATION SPECIFIC-RELATED"/>
    <property type="match status" value="1"/>
</dbReference>
<dbReference type="PROSITE" id="PS50125">
    <property type="entry name" value="GUANYLATE_CYCLASE_2"/>
    <property type="match status" value="1"/>
</dbReference>
<dbReference type="InterPro" id="IPR050697">
    <property type="entry name" value="Adenylyl/Guanylyl_Cyclase_3/4"/>
</dbReference>
<accession>A0ABT5FC56</accession>
<comment type="caution">
    <text evidence="2">The sequence shown here is derived from an EMBL/GenBank/DDBJ whole genome shotgun (WGS) entry which is preliminary data.</text>
</comment>
<keyword evidence="3" id="KW-1185">Reference proteome</keyword>
<dbReference type="Gene3D" id="3.30.70.1230">
    <property type="entry name" value="Nucleotide cyclase"/>
    <property type="match status" value="1"/>
</dbReference>
<dbReference type="RefSeq" id="WP_272180624.1">
    <property type="nucleotide sequence ID" value="NZ_JAQOMS010000002.1"/>
</dbReference>
<dbReference type="Proteomes" id="UP001528411">
    <property type="component" value="Unassembled WGS sequence"/>
</dbReference>
<organism evidence="2 3">
    <name type="scientific">Psychrosphaera algicola</name>
    <dbReference type="NCBI Taxonomy" id="3023714"/>
    <lineage>
        <taxon>Bacteria</taxon>
        <taxon>Pseudomonadati</taxon>
        <taxon>Pseudomonadota</taxon>
        <taxon>Gammaproteobacteria</taxon>
        <taxon>Alteromonadales</taxon>
        <taxon>Pseudoalteromonadaceae</taxon>
        <taxon>Psychrosphaera</taxon>
    </lineage>
</organism>
<gene>
    <name evidence="2" type="ORF">PN838_10560</name>
</gene>
<evidence type="ECO:0000259" key="1">
    <source>
        <dbReference type="PROSITE" id="PS50125"/>
    </source>
</evidence>
<reference evidence="2 3" key="1">
    <citation type="submission" date="2023-01" db="EMBL/GenBank/DDBJ databases">
        <title>Psychrosphaera sp. nov., isolated from marine algae.</title>
        <authorList>
            <person name="Bayburt H."/>
            <person name="Choi B.J."/>
            <person name="Kim J.M."/>
            <person name="Choi D.G."/>
            <person name="Jeon C.O."/>
        </authorList>
    </citation>
    <scope>NUCLEOTIDE SEQUENCE [LARGE SCALE GENOMIC DNA]</scope>
    <source>
        <strain evidence="2 3">G1-22</strain>
    </source>
</reference>
<dbReference type="Pfam" id="PF00211">
    <property type="entry name" value="Guanylate_cyc"/>
    <property type="match status" value="1"/>
</dbReference>
<name>A0ABT5FC56_9GAMM</name>
<dbReference type="CDD" id="cd07302">
    <property type="entry name" value="CHD"/>
    <property type="match status" value="1"/>
</dbReference>
<dbReference type="SMART" id="SM00044">
    <property type="entry name" value="CYCc"/>
    <property type="match status" value="1"/>
</dbReference>
<dbReference type="InterPro" id="IPR029787">
    <property type="entry name" value="Nucleotide_cyclase"/>
</dbReference>
<feature type="domain" description="Guanylate cyclase" evidence="1">
    <location>
        <begin position="1"/>
        <end position="132"/>
    </location>
</feature>
<sequence length="253" mass="28596">MLFTDIQNFTNLSENLEPQEVILLLNTVFEPVTENIINNEGMLDKYIGDEVMALFNAPADIERYQDKSIIAAIGIQQAVKEINLELQTLQLPNIALSLGLAQGPVIVGNMGTQLRYNYTAVGNTVNLASRITSLSKVYGQHVLVTKDLLSQLSDQYRNMFAFVDQIIVKGKSTATEVYGIEDASKSFNEIAQTMYLRAFTLYQNGDFSAAEQEFIKLENEYQHKAAHCLIERCRALKNDPDLKWDGIYRFDHK</sequence>
<dbReference type="PANTHER" id="PTHR43081:SF1">
    <property type="entry name" value="ADENYLATE CYCLASE, TERMINAL-DIFFERENTIATION SPECIFIC"/>
    <property type="match status" value="1"/>
</dbReference>
<evidence type="ECO:0000313" key="2">
    <source>
        <dbReference type="EMBL" id="MDC2889122.1"/>
    </source>
</evidence>
<proteinExistence type="predicted"/>
<dbReference type="SUPFAM" id="SSF55073">
    <property type="entry name" value="Nucleotide cyclase"/>
    <property type="match status" value="1"/>
</dbReference>
<dbReference type="InterPro" id="IPR001054">
    <property type="entry name" value="A/G_cyclase"/>
</dbReference>